<keyword evidence="1" id="KW-0472">Membrane</keyword>
<reference evidence="3" key="1">
    <citation type="submission" date="2017-06" db="EMBL/GenBank/DDBJ databases">
        <authorList>
            <person name="Varghese N."/>
            <person name="Submissions S."/>
        </authorList>
    </citation>
    <scope>NUCLEOTIDE SEQUENCE [LARGE SCALE GENOMIC DNA]</scope>
    <source>
        <strain evidence="3">5C</strain>
    </source>
</reference>
<evidence type="ECO:0000313" key="3">
    <source>
        <dbReference type="Proteomes" id="UP000198480"/>
    </source>
</evidence>
<gene>
    <name evidence="2" type="ORF">SAMN06295967_107151</name>
</gene>
<protein>
    <submittedName>
        <fullName evidence="2">Uncharacterized protein</fullName>
    </submittedName>
</protein>
<evidence type="ECO:0000313" key="2">
    <source>
        <dbReference type="EMBL" id="SNS33893.1"/>
    </source>
</evidence>
<evidence type="ECO:0000256" key="1">
    <source>
        <dbReference type="SAM" id="Phobius"/>
    </source>
</evidence>
<accession>A0A239DQ78</accession>
<dbReference type="AlphaFoldDB" id="A0A239DQ78"/>
<dbReference type="Proteomes" id="UP000198480">
    <property type="component" value="Unassembled WGS sequence"/>
</dbReference>
<keyword evidence="1" id="KW-1133">Transmembrane helix</keyword>
<name>A0A239DQ78_9BACT</name>
<organism evidence="2 3">
    <name type="scientific">Belliella buryatensis</name>
    <dbReference type="NCBI Taxonomy" id="1500549"/>
    <lineage>
        <taxon>Bacteria</taxon>
        <taxon>Pseudomonadati</taxon>
        <taxon>Bacteroidota</taxon>
        <taxon>Cytophagia</taxon>
        <taxon>Cytophagales</taxon>
        <taxon>Cyclobacteriaceae</taxon>
        <taxon>Belliella</taxon>
    </lineage>
</organism>
<proteinExistence type="predicted"/>
<sequence length="108" mass="12623">MKRQDESADQELEMFFAELKHQDSEIAIPPYKKRTPSRIWKLLPLGIAASVLLGFWIWNHEEKEEPLYQDLIIISLEEGENQEQKFVIEQAASMDVWESPTASLLDTY</sequence>
<dbReference type="EMBL" id="FZOK01000007">
    <property type="protein sequence ID" value="SNS33893.1"/>
    <property type="molecule type" value="Genomic_DNA"/>
</dbReference>
<dbReference type="OrthoDB" id="826809at2"/>
<dbReference type="RefSeq" id="WP_089240130.1">
    <property type="nucleotide sequence ID" value="NZ_FZOK01000007.1"/>
</dbReference>
<keyword evidence="3" id="KW-1185">Reference proteome</keyword>
<keyword evidence="1" id="KW-0812">Transmembrane</keyword>
<feature type="transmembrane region" description="Helical" evidence="1">
    <location>
        <begin position="39"/>
        <end position="58"/>
    </location>
</feature>